<evidence type="ECO:0000313" key="2">
    <source>
        <dbReference type="Proteomes" id="UP001364695"/>
    </source>
</evidence>
<protein>
    <submittedName>
        <fullName evidence="1">ABC transporter permease</fullName>
    </submittedName>
</protein>
<comment type="caution">
    <text evidence="1">The sequence shown here is derived from an EMBL/GenBank/DDBJ whole genome shotgun (WGS) entry which is preliminary data.</text>
</comment>
<proteinExistence type="predicted"/>
<reference evidence="1" key="1">
    <citation type="submission" date="2023-10" db="EMBL/GenBank/DDBJ databases">
        <title>Amphibacter perezi, gen. nov., sp. nov. a novel taxa of the family Comamonadaceae, class Betaproteobacteria isolated from the skin microbiota of Pelophylax perezi from different populations.</title>
        <authorList>
            <person name="Costa S."/>
            <person name="Proenca D.N."/>
            <person name="Lopes I."/>
            <person name="Morais P.V."/>
        </authorList>
    </citation>
    <scope>NUCLEOTIDE SEQUENCE</scope>
    <source>
        <strain evidence="1">SL12-8</strain>
    </source>
</reference>
<sequence length="411" mass="42077">MTTRPGVHPVLMLLWVLMALCPAVWPVLGVSPNRILTPAGVPLAQLAGTPGVGGFFALLTLALIVLGLLAWRGGEGRWGALLGLLLSAVAMALLAALAGRYAASLWAERGSGRVVLAGGFWGLLLLLWLYGAQALRTLQAQGPRPGRWAELLPTAGAIVLWLPLAAVVVWGPMDRLSLWQEYRVNAALLGTALGEHLGLLALTLGLTAPLALGLGLRSVARPRFGRICLGTLGLVQTVPSIALFGLLMTPLSALSQAVPLLATLGIKGIGVAPAVLALVAYSLLPMVRATVAGLEQVPPAVLTAARGMGMTPSQVRWQVQVRLALPVLLSGLRVTAVQAVGLTVVAALIGAGGFGALVFRGLSASALDLVLLGVLPVVALAALINALMSVLEGLARVPGSAAPRAPSGVNT</sequence>
<keyword evidence="2" id="KW-1185">Reference proteome</keyword>
<evidence type="ECO:0000313" key="1">
    <source>
        <dbReference type="EMBL" id="MEJ7139423.1"/>
    </source>
</evidence>
<accession>A0ACC6P5B3</accession>
<gene>
    <name evidence="1" type="ORF">RV045_13440</name>
</gene>
<organism evidence="1 2">
    <name type="scientific">Amphibiibacter pelophylacis</name>
    <dbReference type="NCBI Taxonomy" id="1799477"/>
    <lineage>
        <taxon>Bacteria</taxon>
        <taxon>Pseudomonadati</taxon>
        <taxon>Pseudomonadota</taxon>
        <taxon>Betaproteobacteria</taxon>
        <taxon>Burkholderiales</taxon>
        <taxon>Sphaerotilaceae</taxon>
        <taxon>Amphibiibacter</taxon>
    </lineage>
</organism>
<dbReference type="EMBL" id="JAWDIE010000027">
    <property type="protein sequence ID" value="MEJ7139423.1"/>
    <property type="molecule type" value="Genomic_DNA"/>
</dbReference>
<dbReference type="Proteomes" id="UP001364695">
    <property type="component" value="Unassembled WGS sequence"/>
</dbReference>
<name>A0ACC6P5B3_9BURK</name>